<accession>H0EEW3</accession>
<dbReference type="EMBL" id="AGUE01000016">
    <property type="protein sequence ID" value="EHL03026.1"/>
    <property type="molecule type" value="Genomic_DNA"/>
</dbReference>
<dbReference type="InParanoid" id="H0EEW3"/>
<keyword evidence="2" id="KW-1185">Reference proteome</keyword>
<dbReference type="Proteomes" id="UP000005446">
    <property type="component" value="Unassembled WGS sequence"/>
</dbReference>
<sequence length="124" mass="14128">MELGLELLQQLRGKAQEEFALVYGGSTSCGTLAVQLLVHDITPHWVFVLTMFGQAIAMKGAFKRKKRPQDVEFAKKWFVRMQELLDGNYCVFNMPQTSFPRETTRLETSKITSFINSSIVCTFV</sequence>
<dbReference type="HOGENOM" id="CLU_2004165_0_0_1"/>
<evidence type="ECO:0000313" key="1">
    <source>
        <dbReference type="EMBL" id="EHL03026.1"/>
    </source>
</evidence>
<name>H0EEW3_GLAL7</name>
<dbReference type="AlphaFoldDB" id="H0EEW3"/>
<protein>
    <submittedName>
        <fullName evidence="1">Uncharacterized protein</fullName>
    </submittedName>
</protein>
<gene>
    <name evidence="1" type="ORF">M7I_0998</name>
</gene>
<evidence type="ECO:0000313" key="2">
    <source>
        <dbReference type="Proteomes" id="UP000005446"/>
    </source>
</evidence>
<proteinExistence type="predicted"/>
<organism evidence="1 2">
    <name type="scientific">Glarea lozoyensis (strain ATCC 74030 / MF5533)</name>
    <dbReference type="NCBI Taxonomy" id="1104152"/>
    <lineage>
        <taxon>Eukaryota</taxon>
        <taxon>Fungi</taxon>
        <taxon>Dikarya</taxon>
        <taxon>Ascomycota</taxon>
        <taxon>Pezizomycotina</taxon>
        <taxon>Leotiomycetes</taxon>
        <taxon>Helotiales</taxon>
        <taxon>Helotiaceae</taxon>
        <taxon>Glarea</taxon>
    </lineage>
</organism>
<dbReference type="Gene3D" id="3.40.50.720">
    <property type="entry name" value="NAD(P)-binding Rossmann-like Domain"/>
    <property type="match status" value="2"/>
</dbReference>
<comment type="caution">
    <text evidence="1">The sequence shown here is derived from an EMBL/GenBank/DDBJ whole genome shotgun (WGS) entry which is preliminary data.</text>
</comment>
<reference evidence="1 2" key="1">
    <citation type="journal article" date="2012" name="Eukaryot. Cell">
        <title>Genome sequence of the fungus Glarea lozoyensis: the first genome sequence of a species from the Helotiaceae family.</title>
        <authorList>
            <person name="Youssar L."/>
            <person name="Gruening B.A."/>
            <person name="Erxleben A."/>
            <person name="Guenther S."/>
            <person name="Huettel W."/>
        </authorList>
    </citation>
    <scope>NUCLEOTIDE SEQUENCE [LARGE SCALE GENOMIC DNA]</scope>
    <source>
        <strain evidence="2">ATCC 74030 / MF5533</strain>
    </source>
</reference>
<dbReference type="OrthoDB" id="48317at2759"/>